<dbReference type="EMBL" id="CAKOGK010000013">
    <property type="protein sequence ID" value="CAH2078947.1"/>
    <property type="molecule type" value="Genomic_DNA"/>
</dbReference>
<evidence type="ECO:0000313" key="2">
    <source>
        <dbReference type="EMBL" id="CAH2078947.1"/>
    </source>
</evidence>
<protein>
    <submittedName>
        <fullName evidence="2">Uncharacterized protein</fullName>
    </submittedName>
</protein>
<feature type="non-terminal residue" evidence="2">
    <location>
        <position position="113"/>
    </location>
</feature>
<evidence type="ECO:0000256" key="1">
    <source>
        <dbReference type="SAM" id="MobiDB-lite"/>
    </source>
</evidence>
<sequence length="113" mass="13217">MRKVSLHPRREDERRASRGAGHVPSVSTARTTRNFRDQAHHAKRHQWVRTKLSRVRPTPCTTSDLVHSLRCKGLNDRCGDTARCCCFYSLRKRRNRAHVLQLLPLLINRDPLR</sequence>
<gene>
    <name evidence="2" type="ORF">IPOD504_LOCUS17673</name>
</gene>
<proteinExistence type="predicted"/>
<accession>A0ABN8J7Q3</accession>
<organism evidence="2 3">
    <name type="scientific">Iphiclides podalirius</name>
    <name type="common">scarce swallowtail</name>
    <dbReference type="NCBI Taxonomy" id="110791"/>
    <lineage>
        <taxon>Eukaryota</taxon>
        <taxon>Metazoa</taxon>
        <taxon>Ecdysozoa</taxon>
        <taxon>Arthropoda</taxon>
        <taxon>Hexapoda</taxon>
        <taxon>Insecta</taxon>
        <taxon>Pterygota</taxon>
        <taxon>Neoptera</taxon>
        <taxon>Endopterygota</taxon>
        <taxon>Lepidoptera</taxon>
        <taxon>Glossata</taxon>
        <taxon>Ditrysia</taxon>
        <taxon>Papilionoidea</taxon>
        <taxon>Papilionidae</taxon>
        <taxon>Papilioninae</taxon>
        <taxon>Iphiclides</taxon>
    </lineage>
</organism>
<comment type="caution">
    <text evidence="2">The sequence shown here is derived from an EMBL/GenBank/DDBJ whole genome shotgun (WGS) entry which is preliminary data.</text>
</comment>
<name>A0ABN8J7Q3_9NEOP</name>
<evidence type="ECO:0000313" key="3">
    <source>
        <dbReference type="Proteomes" id="UP000837857"/>
    </source>
</evidence>
<reference evidence="2" key="1">
    <citation type="submission" date="2022-03" db="EMBL/GenBank/DDBJ databases">
        <authorList>
            <person name="Martin H S."/>
        </authorList>
    </citation>
    <scope>NUCLEOTIDE SEQUENCE [LARGE SCALE GENOMIC DNA]</scope>
</reference>
<dbReference type="Proteomes" id="UP000837857">
    <property type="component" value="Unassembled WGS sequence"/>
</dbReference>
<keyword evidence="3" id="KW-1185">Reference proteome</keyword>
<feature type="region of interest" description="Disordered" evidence="1">
    <location>
        <begin position="1"/>
        <end position="48"/>
    </location>
</feature>